<dbReference type="PROSITE" id="PS50046">
    <property type="entry name" value="PHYTOCHROME_2"/>
    <property type="match status" value="1"/>
</dbReference>
<dbReference type="Gene3D" id="3.20.20.450">
    <property type="entry name" value="EAL domain"/>
    <property type="match status" value="1"/>
</dbReference>
<organism evidence="4 5">
    <name type="scientific">Marinithermus hydrothermalis (strain DSM 14884 / JCM 11576 / T1)</name>
    <dbReference type="NCBI Taxonomy" id="869210"/>
    <lineage>
        <taxon>Bacteria</taxon>
        <taxon>Thermotogati</taxon>
        <taxon>Deinococcota</taxon>
        <taxon>Deinococci</taxon>
        <taxon>Thermales</taxon>
        <taxon>Thermaceae</taxon>
        <taxon>Marinithermus</taxon>
    </lineage>
</organism>
<dbReference type="InterPro" id="IPR016132">
    <property type="entry name" value="Phyto_chromo_attachment"/>
</dbReference>
<dbReference type="SMART" id="SM00052">
    <property type="entry name" value="EAL"/>
    <property type="match status" value="1"/>
</dbReference>
<dbReference type="STRING" id="869210.Marky_1805"/>
<dbReference type="SMART" id="SM00065">
    <property type="entry name" value="GAF"/>
    <property type="match status" value="1"/>
</dbReference>
<protein>
    <submittedName>
        <fullName evidence="4">Diguanylate cyclase/phosphodiesterase with GAF sensor</fullName>
    </submittedName>
</protein>
<dbReference type="InterPro" id="IPR001633">
    <property type="entry name" value="EAL_dom"/>
</dbReference>
<evidence type="ECO:0000259" key="2">
    <source>
        <dbReference type="PROSITE" id="PS50883"/>
    </source>
</evidence>
<dbReference type="NCBIfam" id="TIGR00254">
    <property type="entry name" value="GGDEF"/>
    <property type="match status" value="1"/>
</dbReference>
<dbReference type="SUPFAM" id="SSF55073">
    <property type="entry name" value="Nucleotide cyclase"/>
    <property type="match status" value="1"/>
</dbReference>
<dbReference type="HOGENOM" id="CLU_000445_70_34_0"/>
<dbReference type="PROSITE" id="PS50887">
    <property type="entry name" value="GGDEF"/>
    <property type="match status" value="1"/>
</dbReference>
<dbReference type="FunFam" id="3.30.70.270:FF:000001">
    <property type="entry name" value="Diguanylate cyclase domain protein"/>
    <property type="match status" value="1"/>
</dbReference>
<proteinExistence type="predicted"/>
<dbReference type="InterPro" id="IPR029787">
    <property type="entry name" value="Nucleotide_cyclase"/>
</dbReference>
<dbReference type="Gene3D" id="3.30.450.40">
    <property type="match status" value="1"/>
</dbReference>
<dbReference type="InterPro" id="IPR000160">
    <property type="entry name" value="GGDEF_dom"/>
</dbReference>
<dbReference type="SUPFAM" id="SSF55781">
    <property type="entry name" value="GAF domain-like"/>
    <property type="match status" value="1"/>
</dbReference>
<dbReference type="eggNOG" id="COG2203">
    <property type="taxonomic scope" value="Bacteria"/>
</dbReference>
<dbReference type="PROSITE" id="PS50883">
    <property type="entry name" value="EAL"/>
    <property type="match status" value="1"/>
</dbReference>
<evidence type="ECO:0000313" key="4">
    <source>
        <dbReference type="EMBL" id="AEB12537.1"/>
    </source>
</evidence>
<dbReference type="EMBL" id="CP002630">
    <property type="protein sequence ID" value="AEB12537.1"/>
    <property type="molecule type" value="Genomic_DNA"/>
</dbReference>
<dbReference type="InterPro" id="IPR029016">
    <property type="entry name" value="GAF-like_dom_sf"/>
</dbReference>
<dbReference type="InterPro" id="IPR043128">
    <property type="entry name" value="Rev_trsase/Diguanyl_cyclase"/>
</dbReference>
<dbReference type="PANTHER" id="PTHR33121">
    <property type="entry name" value="CYCLIC DI-GMP PHOSPHODIESTERASE PDEF"/>
    <property type="match status" value="1"/>
</dbReference>
<feature type="domain" description="EAL" evidence="2">
    <location>
        <begin position="441"/>
        <end position="687"/>
    </location>
</feature>
<evidence type="ECO:0000259" key="1">
    <source>
        <dbReference type="PROSITE" id="PS50046"/>
    </source>
</evidence>
<dbReference type="CDD" id="cd01949">
    <property type="entry name" value="GGDEF"/>
    <property type="match status" value="1"/>
</dbReference>
<dbReference type="eggNOG" id="COG5001">
    <property type="taxonomic scope" value="Bacteria"/>
</dbReference>
<evidence type="ECO:0000313" key="5">
    <source>
        <dbReference type="Proteomes" id="UP000007030"/>
    </source>
</evidence>
<dbReference type="Gene3D" id="3.30.70.270">
    <property type="match status" value="1"/>
</dbReference>
<dbReference type="InterPro" id="IPR050706">
    <property type="entry name" value="Cyclic-di-GMP_PDE-like"/>
</dbReference>
<dbReference type="SUPFAM" id="SSF141868">
    <property type="entry name" value="EAL domain-like"/>
    <property type="match status" value="1"/>
</dbReference>
<dbReference type="Pfam" id="PF00990">
    <property type="entry name" value="GGDEF"/>
    <property type="match status" value="1"/>
</dbReference>
<accession>F2NPN6</accession>
<feature type="domain" description="GGDEF" evidence="3">
    <location>
        <begin position="301"/>
        <end position="432"/>
    </location>
</feature>
<dbReference type="SMART" id="SM00267">
    <property type="entry name" value="GGDEF"/>
    <property type="match status" value="1"/>
</dbReference>
<dbReference type="Pfam" id="PF01590">
    <property type="entry name" value="GAF"/>
    <property type="match status" value="1"/>
</dbReference>
<dbReference type="Proteomes" id="UP000007030">
    <property type="component" value="Chromosome"/>
</dbReference>
<dbReference type="Pfam" id="PF00563">
    <property type="entry name" value="EAL"/>
    <property type="match status" value="1"/>
</dbReference>
<dbReference type="CDD" id="cd01948">
    <property type="entry name" value="EAL"/>
    <property type="match status" value="1"/>
</dbReference>
<dbReference type="AlphaFoldDB" id="F2NPN6"/>
<feature type="domain" description="Phytochrome chromophore attachment site" evidence="1">
    <location>
        <begin position="202"/>
        <end position="253"/>
    </location>
</feature>
<evidence type="ECO:0000259" key="3">
    <source>
        <dbReference type="PROSITE" id="PS50887"/>
    </source>
</evidence>
<dbReference type="InterPro" id="IPR035919">
    <property type="entry name" value="EAL_sf"/>
</dbReference>
<sequence length="690" mass="74457">MLLPLTSLALATYILAFPLLYRQAGVEAASFSSVWLAMAGWSLGPWGGLAAGLANIPLHLALFTWVHDPSINALQEAAGLESILSPLLGFAAGTLRNLLDERTRTLAALRRRERTLRLLSAVNHATSHANTQEELIRIIPQVMVLEGGYRAAWAAHAEPDGRLEPLAWAGEGAEALAPCLAASWEGPRPTCLRLADPGLRAHRETAERYGVRAVLLLPVTVSGRPWGCLAVASAQPAAFSPDEQAALQEVAQAFGASLERVAALEALARHAVTDPLTGLLNRRGLEEKGRALLAALQTRNEPAALIFLDLDRFKEVNDTLGHTAGDQALIEVAHRLKATARRTDLTARVGGDEFALLLPGADATTAQQVARRLQKALEAPVELEGRAFILGASLGVARFPEDAQDLDGLIRAADVAMYAAKHSPAPLVFFNATQDQAFREQVRLEHELRQALAAHQIQVHLQPILDLRTGETVLFEALARWKVSPAVFAPLAEAAGFAETLDRQVLAKALAHLKALRDAGFPGGVTVNLSPQSFANLMLPDWIRAQLMAHNLPPERLVLEVTERLLLSGEAALATLQDLKRTGVRLALDDFGSGYSSLSYVHRFPVDLIKIDKSFVQEAPESPRAHAILEAIARLSEKLGATTLAEGIEREAELEVCRTLGIPLGQGFLLGKPMPLEAALEWLEAPQTVR</sequence>
<gene>
    <name evidence="4" type="ordered locus">Marky_1805</name>
</gene>
<dbReference type="GO" id="GO:0071111">
    <property type="term" value="F:cyclic-guanylate-specific phosphodiesterase activity"/>
    <property type="evidence" value="ECO:0007669"/>
    <property type="project" value="InterPro"/>
</dbReference>
<dbReference type="PANTHER" id="PTHR33121:SF79">
    <property type="entry name" value="CYCLIC DI-GMP PHOSPHODIESTERASE PDED-RELATED"/>
    <property type="match status" value="1"/>
</dbReference>
<keyword evidence="5" id="KW-1185">Reference proteome</keyword>
<name>F2NPN6_MARHT</name>
<reference evidence="4 5" key="1">
    <citation type="journal article" date="2012" name="Stand. Genomic Sci.">
        <title>Complete genome sequence of the aerobic, heterotroph Marinithermus hydrothermalis type strain (T1(T)) from a deep-sea hydrothermal vent chimney.</title>
        <authorList>
            <person name="Copeland A."/>
            <person name="Gu W."/>
            <person name="Yasawong M."/>
            <person name="Lapidus A."/>
            <person name="Lucas S."/>
            <person name="Deshpande S."/>
            <person name="Pagani I."/>
            <person name="Tapia R."/>
            <person name="Cheng J.F."/>
            <person name="Goodwin L.A."/>
            <person name="Pitluck S."/>
            <person name="Liolios K."/>
            <person name="Ivanova N."/>
            <person name="Mavromatis K."/>
            <person name="Mikhailova N."/>
            <person name="Pati A."/>
            <person name="Chen A."/>
            <person name="Palaniappan K."/>
            <person name="Land M."/>
            <person name="Pan C."/>
            <person name="Brambilla E.M."/>
            <person name="Rohde M."/>
            <person name="Tindall B.J."/>
            <person name="Sikorski J."/>
            <person name="Goker M."/>
            <person name="Detter J.C."/>
            <person name="Bristow J."/>
            <person name="Eisen J.A."/>
            <person name="Markowitz V."/>
            <person name="Hugenholtz P."/>
            <person name="Kyrpides N.C."/>
            <person name="Klenk H.P."/>
            <person name="Woyke T."/>
        </authorList>
    </citation>
    <scope>NUCLEOTIDE SEQUENCE [LARGE SCALE GENOMIC DNA]</scope>
    <source>
        <strain evidence="5">DSM 14884 / JCM 11576 / T1</strain>
    </source>
</reference>
<dbReference type="InterPro" id="IPR003018">
    <property type="entry name" value="GAF"/>
</dbReference>
<dbReference type="KEGG" id="mhd:Marky_1805"/>